<evidence type="ECO:0000313" key="1">
    <source>
        <dbReference type="EMBL" id="NEV60416.1"/>
    </source>
</evidence>
<evidence type="ECO:0008006" key="3">
    <source>
        <dbReference type="Google" id="ProtNLM"/>
    </source>
</evidence>
<protein>
    <recommendedName>
        <fullName evidence="3">Serine/threonine-protein phosphatase</fullName>
    </recommendedName>
</protein>
<dbReference type="AlphaFoldDB" id="A0A6M0JSC0"/>
<keyword evidence="2" id="KW-1185">Reference proteome</keyword>
<accession>A0A6M0JSC0</accession>
<dbReference type="EMBL" id="JAAIJQ010000002">
    <property type="protein sequence ID" value="NEV60416.1"/>
    <property type="molecule type" value="Genomic_DNA"/>
</dbReference>
<name>A0A6M0JSC0_9GAMM</name>
<organism evidence="1 2">
    <name type="scientific">Thiorhodococcus minor</name>
    <dbReference type="NCBI Taxonomy" id="57489"/>
    <lineage>
        <taxon>Bacteria</taxon>
        <taxon>Pseudomonadati</taxon>
        <taxon>Pseudomonadota</taxon>
        <taxon>Gammaproteobacteria</taxon>
        <taxon>Chromatiales</taxon>
        <taxon>Chromatiaceae</taxon>
        <taxon>Thiorhodococcus</taxon>
    </lineage>
</organism>
<dbReference type="SUPFAM" id="SSF81606">
    <property type="entry name" value="PP2C-like"/>
    <property type="match status" value="1"/>
</dbReference>
<sequence length="56" mass="5520">MCSDGLTKELGPERINAILAASDPGDAAQALADAACDAGGRDNVTTLVIDFLASGG</sequence>
<dbReference type="Proteomes" id="UP000483379">
    <property type="component" value="Unassembled WGS sequence"/>
</dbReference>
<gene>
    <name evidence="1" type="ORF">G3446_00655</name>
</gene>
<proteinExistence type="predicted"/>
<evidence type="ECO:0000313" key="2">
    <source>
        <dbReference type="Proteomes" id="UP000483379"/>
    </source>
</evidence>
<dbReference type="InterPro" id="IPR036457">
    <property type="entry name" value="PPM-type-like_dom_sf"/>
</dbReference>
<reference evidence="1 2" key="1">
    <citation type="submission" date="2020-02" db="EMBL/GenBank/DDBJ databases">
        <title>Genome sequences of Thiorhodococcus mannitoliphagus and Thiorhodococcus minor, purple sulfur photosynthetic bacteria in the gammaproteobacterial family, Chromatiaceae.</title>
        <authorList>
            <person name="Aviles F.A."/>
            <person name="Meyer T.E."/>
            <person name="Kyndt J.A."/>
        </authorList>
    </citation>
    <scope>NUCLEOTIDE SEQUENCE [LARGE SCALE GENOMIC DNA]</scope>
    <source>
        <strain evidence="1 2">DSM 11518</strain>
    </source>
</reference>
<dbReference type="Gene3D" id="3.60.40.10">
    <property type="entry name" value="PPM-type phosphatase domain"/>
    <property type="match status" value="1"/>
</dbReference>
<dbReference type="RefSeq" id="WP_164450462.1">
    <property type="nucleotide sequence ID" value="NZ_JAAIJQ010000002.1"/>
</dbReference>
<comment type="caution">
    <text evidence="1">The sequence shown here is derived from an EMBL/GenBank/DDBJ whole genome shotgun (WGS) entry which is preliminary data.</text>
</comment>